<dbReference type="CDD" id="cd00143">
    <property type="entry name" value="PP2Cc"/>
    <property type="match status" value="1"/>
</dbReference>
<gene>
    <name evidence="3" type="primary">LOC111018289</name>
</gene>
<dbReference type="PROSITE" id="PS51746">
    <property type="entry name" value="PPM_2"/>
    <property type="match status" value="1"/>
</dbReference>
<evidence type="ECO:0000313" key="3">
    <source>
        <dbReference type="RefSeq" id="XP_022150010.1"/>
    </source>
</evidence>
<feature type="domain" description="PPM-type phosphatase" evidence="1">
    <location>
        <begin position="64"/>
        <end position="381"/>
    </location>
</feature>
<dbReference type="InterPro" id="IPR036457">
    <property type="entry name" value="PPM-type-like_dom_sf"/>
</dbReference>
<dbReference type="SMART" id="SM00332">
    <property type="entry name" value="PP2Cc"/>
    <property type="match status" value="1"/>
</dbReference>
<dbReference type="Pfam" id="PF00481">
    <property type="entry name" value="PP2C"/>
    <property type="match status" value="1"/>
</dbReference>
<dbReference type="PANTHER" id="PTHR47992">
    <property type="entry name" value="PROTEIN PHOSPHATASE"/>
    <property type="match status" value="1"/>
</dbReference>
<dbReference type="InterPro" id="IPR015655">
    <property type="entry name" value="PP2C"/>
</dbReference>
<dbReference type="Proteomes" id="UP000504603">
    <property type="component" value="Unplaced"/>
</dbReference>
<dbReference type="Gene3D" id="3.60.40.10">
    <property type="entry name" value="PPM-type phosphatase domain"/>
    <property type="match status" value="1"/>
</dbReference>
<proteinExistence type="predicted"/>
<dbReference type="InterPro" id="IPR001932">
    <property type="entry name" value="PPM-type_phosphatase-like_dom"/>
</dbReference>
<accession>A0A6J1D7A9</accession>
<dbReference type="AlphaFoldDB" id="A0A6J1D7A9"/>
<organism evidence="2 3">
    <name type="scientific">Momordica charantia</name>
    <name type="common">Bitter gourd</name>
    <name type="synonym">Balsam pear</name>
    <dbReference type="NCBI Taxonomy" id="3673"/>
    <lineage>
        <taxon>Eukaryota</taxon>
        <taxon>Viridiplantae</taxon>
        <taxon>Streptophyta</taxon>
        <taxon>Embryophyta</taxon>
        <taxon>Tracheophyta</taxon>
        <taxon>Spermatophyta</taxon>
        <taxon>Magnoliopsida</taxon>
        <taxon>eudicotyledons</taxon>
        <taxon>Gunneridae</taxon>
        <taxon>Pentapetalae</taxon>
        <taxon>rosids</taxon>
        <taxon>fabids</taxon>
        <taxon>Cucurbitales</taxon>
        <taxon>Cucurbitaceae</taxon>
        <taxon>Momordiceae</taxon>
        <taxon>Momordica</taxon>
    </lineage>
</organism>
<dbReference type="OrthoDB" id="10264738at2759"/>
<reference evidence="3" key="1">
    <citation type="submission" date="2025-08" db="UniProtKB">
        <authorList>
            <consortium name="RefSeq"/>
        </authorList>
    </citation>
    <scope>IDENTIFICATION</scope>
    <source>
        <strain evidence="3">OHB3-1</strain>
    </source>
</reference>
<dbReference type="RefSeq" id="XP_022150010.1">
    <property type="nucleotide sequence ID" value="XM_022294318.1"/>
</dbReference>
<evidence type="ECO:0000313" key="2">
    <source>
        <dbReference type="Proteomes" id="UP000504603"/>
    </source>
</evidence>
<dbReference type="GeneID" id="111018289"/>
<name>A0A6J1D7A9_MOMCH</name>
<keyword evidence="2" id="KW-1185">Reference proteome</keyword>
<dbReference type="SUPFAM" id="SSF81606">
    <property type="entry name" value="PP2C-like"/>
    <property type="match status" value="1"/>
</dbReference>
<protein>
    <submittedName>
        <fullName evidence="3">Probable protein phosphatase 2C 33</fullName>
    </submittedName>
</protein>
<dbReference type="KEGG" id="mcha:111018289"/>
<evidence type="ECO:0000259" key="1">
    <source>
        <dbReference type="PROSITE" id="PS51746"/>
    </source>
</evidence>
<sequence length="394" mass="43058">MGSCLSTGGMRAIPGAPVSPVLVARKEKHSEIELKSENSVLEPQSEATVHRIPGRMFLNGSTEVASLHTQQGKKGMNQDAMIVWENFGSRTDTFFCGVFDGHGPNGHLVAKRVRDSLPLKLTAHWEANSSNDGISKELSCKTERVNYEDSALGTVLEESSSPIDRKGTGNHPEISQKLKESFLKAFKIMDGELRMQPSIDCFCSGTTAVALVKQGRDLVIGNVGDSRAVLGTRDKDNSLLAVQLTIDLKPDVPAEAERILKCKGRVFAHRDEPEVARVWLPNNDSPGLAMARSFGDFCLKDFGLISVPELSYRFLTEKDEFIVLATDGIWDVLSNKEVVDIVASAPVRSAARSLVESATKAWRCKFPYSNIDDCAVVILFLDSNSNVMASETNI</sequence>
<dbReference type="GO" id="GO:0004722">
    <property type="term" value="F:protein serine/threonine phosphatase activity"/>
    <property type="evidence" value="ECO:0007669"/>
    <property type="project" value="InterPro"/>
</dbReference>